<dbReference type="Proteomes" id="UP001140206">
    <property type="component" value="Chromosome 1"/>
</dbReference>
<feature type="region of interest" description="Disordered" evidence="2">
    <location>
        <begin position="196"/>
        <end position="219"/>
    </location>
</feature>
<feature type="coiled-coil region" evidence="1">
    <location>
        <begin position="962"/>
        <end position="1059"/>
    </location>
</feature>
<feature type="coiled-coil region" evidence="1">
    <location>
        <begin position="1245"/>
        <end position="1297"/>
    </location>
</feature>
<evidence type="ECO:0000256" key="1">
    <source>
        <dbReference type="SAM" id="Coils"/>
    </source>
</evidence>
<protein>
    <submittedName>
        <fullName evidence="3">Nucleoporin</fullName>
    </submittedName>
</protein>
<evidence type="ECO:0000256" key="2">
    <source>
        <dbReference type="SAM" id="MobiDB-lite"/>
    </source>
</evidence>
<feature type="compositionally biased region" description="Basic and acidic residues" evidence="2">
    <location>
        <begin position="40"/>
        <end position="56"/>
    </location>
</feature>
<feature type="region of interest" description="Disordered" evidence="2">
    <location>
        <begin position="37"/>
        <end position="58"/>
    </location>
</feature>
<feature type="coiled-coil region" evidence="1">
    <location>
        <begin position="372"/>
        <end position="430"/>
    </location>
</feature>
<feature type="compositionally biased region" description="Basic and acidic residues" evidence="2">
    <location>
        <begin position="205"/>
        <end position="214"/>
    </location>
</feature>
<evidence type="ECO:0000313" key="4">
    <source>
        <dbReference type="Proteomes" id="UP001140206"/>
    </source>
</evidence>
<gene>
    <name evidence="3" type="ORF">LUZ62_028685</name>
</gene>
<organism evidence="3 4">
    <name type="scientific">Rhynchospora pubera</name>
    <dbReference type="NCBI Taxonomy" id="906938"/>
    <lineage>
        <taxon>Eukaryota</taxon>
        <taxon>Viridiplantae</taxon>
        <taxon>Streptophyta</taxon>
        <taxon>Embryophyta</taxon>
        <taxon>Tracheophyta</taxon>
        <taxon>Spermatophyta</taxon>
        <taxon>Magnoliopsida</taxon>
        <taxon>Liliopsida</taxon>
        <taxon>Poales</taxon>
        <taxon>Cyperaceae</taxon>
        <taxon>Cyperoideae</taxon>
        <taxon>Rhynchosporeae</taxon>
        <taxon>Rhynchospora</taxon>
    </lineage>
</organism>
<feature type="coiled-coil region" evidence="1">
    <location>
        <begin position="1805"/>
        <end position="1839"/>
    </location>
</feature>
<reference evidence="3" key="1">
    <citation type="submission" date="2022-08" db="EMBL/GenBank/DDBJ databases">
        <authorList>
            <person name="Marques A."/>
        </authorList>
    </citation>
    <scope>NUCLEOTIDE SEQUENCE</scope>
    <source>
        <strain evidence="3">RhyPub2mFocal</strain>
        <tissue evidence="3">Leaves</tissue>
    </source>
</reference>
<feature type="coiled-coil region" evidence="1">
    <location>
        <begin position="1894"/>
        <end position="1953"/>
    </location>
</feature>
<dbReference type="PANTHER" id="PTHR43939">
    <property type="entry name" value="COILED-COIL DOMAIN-CONTAINING PROTEIN 158"/>
    <property type="match status" value="1"/>
</dbReference>
<dbReference type="Gene3D" id="1.10.287.1490">
    <property type="match status" value="1"/>
</dbReference>
<proteinExistence type="predicted"/>
<dbReference type="EMBL" id="JAMFTS010000001">
    <property type="protein sequence ID" value="KAJ4816119.1"/>
    <property type="molecule type" value="Genomic_DNA"/>
</dbReference>
<feature type="compositionally biased region" description="Low complexity" evidence="2">
    <location>
        <begin position="123"/>
        <end position="136"/>
    </location>
</feature>
<feature type="region of interest" description="Disordered" evidence="2">
    <location>
        <begin position="112"/>
        <end position="167"/>
    </location>
</feature>
<accession>A0AAV8HF89</accession>
<feature type="coiled-coil region" evidence="1">
    <location>
        <begin position="1367"/>
        <end position="1590"/>
    </location>
</feature>
<feature type="coiled-coil region" evidence="1">
    <location>
        <begin position="1978"/>
        <end position="2026"/>
    </location>
</feature>
<dbReference type="PANTHER" id="PTHR43939:SF50">
    <property type="entry name" value="NUCLEOPORIN"/>
    <property type="match status" value="1"/>
</dbReference>
<feature type="coiled-coil region" evidence="1">
    <location>
        <begin position="1647"/>
        <end position="1681"/>
    </location>
</feature>
<keyword evidence="4" id="KW-1185">Reference proteome</keyword>
<sequence>MFAIIFLNLFKKAYISFLLAKSSLLVRNSSQFVKFKRRSKLEGGEERSNRHEEDKPTLPGYQLERNLISCSNLSSLAFISSFRFHQGVIGSEHDMDKGKNRNDLLAAGRKKLQQYRKKKDNKGSNSNSKGKASSKSTDPEAVSTANADQLDANLASDNGVGEDLRGDTEDVSVNHATDQQVAETEAVLTSLDQVEASGSTSLHGNLEDKRKQEDADPSNYKEISHFGSENPIHEEERENCSTCAEEREEADGERIGEVCSRNETSASEILQHDLNPDNVISTIYTEHPTSLEEESGVCINPETEISAKGTQVEESLEGIKRELYLMGLSRDLLQSKLDEEMTSSTEISKELMQCKSELLDVMRAKEEVDLQLACARQDIDSCNSKCEKLETELGISKEKLENAFSQLEALESENASIKQEREQLEGVKDILSMENNKLSTEFLAQKERLVRLESSIKETGTCVERLVEENIYLSSSFNLHRSILIEADENSTTLPKLPSTYPNYSTLNLHIEESKNILGNLRSSIESMRGRSISFNKRGGITNLIKAYESQVTQVGTVASDEVVSAEASEDPYEISVQFVVSLERALNQMKLDLMNTNDQYEEGGNAVENSKEDCTAIKEKIDGLSVIFNTYQDKINNLQEQFSSVQKEADDEAVRLLGQLEELQNETNGRFQKLGEERDSMVTAVSEAILRFNSCMGLSVPDKLSPDSPDVGPILFTLVDSAVQSIERLRMENSTLQNRNEISFGLIRQMHDKLQNTINYSEHVAGEIMSSEGDLELISNSYEVLIEHVQALVEEGAGLLSMKKELESALALKSKEAEEFSVKCSSLSENLNDFCLIKKDLESILMGKNLVLEELHVRCLALANKMRECEEVADVASGDRENELLNSILPQLESSVALSLEKHDRELAEIDLSKKYLYEANAMPDVSPEKWSLPLHILLSGHLLPKLSEMRERMDLLSGSNIELQTEIQVLRDSLKEMEVSVRQSQLELNQKTTELVQSEQRLSSVKEKLGIAVSKGKGLIVQRDSLKQSLQEKSSELERCMQQLTEAEDKLKSYGEADRIEALESELSYIRNSYNVLRDSFLIKDSVIQRIEEVLEELDFPEEFHARDIAEKVEVLSRMAVPSWNSSSMQVESPVQVELPQESSDAGNDEMNRYATLERKFCEVAEHNNILEQSLLERNGIIKKWEEVLAHISIIPPQIRDLDAEERINWLVKTLFDTQGDRDALQLKIESLEESSEMLIVDLEGSRKRISELNAELAAVRSEKEFFSDSLDKLRFDYEVERENMRKQLSDLREKIPEKIEVENEILMLVDIVQKALPNDDSYEELSGVSSFHILEKLVNKLLEERNVGSFKSRDPVDLEALEKNKSLIEEVQRLKVEIVHMSEKYQEVVGEHELAVKQRDSLLQQLEGLEELSRRISKLEEERAHSSKKHQELGAEMELVVEQRNTLQLELQHLQERQLQEAEALNGRISLLESELELTVGQRNTLQEQLNDLHQLQDKHVQELGMLNARINLLEEERTHEPEKHQKLVSEHESTVKERNVLQEQLNQVREKLNVAVRKGKGLVQQRDGLKQQIENLEAEKSSLLSHLEENIQLLNRFSTVLHTVEADSVDPIQKVEAILKSNTDLKMAVASAEAEANKSRRATELLLAELNESQERNDMLQEELERMRRKQMEGMREMSLAVGKLRDISFEILRNIVGKLHKDAGIMSYMEEFMSLMISGVDGPGSSSDYTSSLSLLDNDISTRQRNHANHYPFGPKPDEWDENIIAYIRACVQELHDLKISIDNATSLVDQKGSHLLRSMSFAQKELESLQSDVNKLRTEMREKEEEKSLLSHNLSLLYESCSRIIDEAEADLTNRPWGDLQATPLMNEDHIQSLMERLVGAIQSEVRTKELKSTIMELQRELQEKDLQVSQISSELSSQIRDSEKKVHELEKQVEAMGSEKAALQLHVNQLQDIEFSSNQLRERVSYYTDILAKKEQETESLMQALDEQEKEMEEMDIKNKQLQNLVQEKEISLKSLEGSNSKVSKKLSIATAKFDELHHLSENLIVEVENLQLQLEGRDSEISFLRQEVTRVTNELLSSDETYKRYAAHLQDFAKWVQTLVLRFGLSYNESDELDYGKIKEYTEALDRKLGSVVAELDELHVGMQSRDALLQIERGKVTDLVRKCEGLESSLRERSVGASTSGVLEIEHARETVMNVRSGRKGNNANTNNNGGSDQVAISIDQDVHDHPLDEDDDKAHGFKPLTMSRFVPRFTRRIADRVDGMWVSGDRLLMRQPTLRIGVLIYWIILHAMLASSI</sequence>
<keyword evidence="1" id="KW-0175">Coiled coil</keyword>
<feature type="coiled-coil region" evidence="1">
    <location>
        <begin position="629"/>
        <end position="667"/>
    </location>
</feature>
<evidence type="ECO:0000313" key="3">
    <source>
        <dbReference type="EMBL" id="KAJ4816119.1"/>
    </source>
</evidence>
<name>A0AAV8HF89_9POAL</name>
<comment type="caution">
    <text evidence="3">The sequence shown here is derived from an EMBL/GenBank/DDBJ whole genome shotgun (WGS) entry which is preliminary data.</text>
</comment>